<feature type="domain" description="Reverse transcriptase Ty1/copia-type" evidence="10">
    <location>
        <begin position="7"/>
        <end position="118"/>
    </location>
</feature>
<evidence type="ECO:0000259" key="9">
    <source>
        <dbReference type="Pfam" id="PF00155"/>
    </source>
</evidence>
<dbReference type="GO" id="GO:0004069">
    <property type="term" value="F:L-aspartate:2-oxoglutarate aminotransferase activity"/>
    <property type="evidence" value="ECO:0007669"/>
    <property type="project" value="UniProtKB-EC"/>
</dbReference>
<dbReference type="InterPro" id="IPR004839">
    <property type="entry name" value="Aminotransferase_I/II_large"/>
</dbReference>
<dbReference type="eggNOG" id="KOG0017">
    <property type="taxonomic scope" value="Eukaryota"/>
</dbReference>
<dbReference type="InterPro" id="IPR015421">
    <property type="entry name" value="PyrdxlP-dep_Trfase_major"/>
</dbReference>
<evidence type="ECO:0000256" key="1">
    <source>
        <dbReference type="ARBA" id="ARBA00001933"/>
    </source>
</evidence>
<feature type="domain" description="Aminotransferase class I/classII large" evidence="9">
    <location>
        <begin position="146"/>
        <end position="462"/>
    </location>
</feature>
<comment type="subunit">
    <text evidence="3 8">Homodimer.</text>
</comment>
<keyword evidence="6" id="KW-0663">Pyridoxal phosphate</keyword>
<evidence type="ECO:0000256" key="5">
    <source>
        <dbReference type="ARBA" id="ARBA00022679"/>
    </source>
</evidence>
<evidence type="ECO:0000313" key="12">
    <source>
        <dbReference type="Proteomes" id="UP000030645"/>
    </source>
</evidence>
<comment type="catalytic activity">
    <reaction evidence="7 8">
        <text>L-aspartate + 2-oxoglutarate = oxaloacetate + L-glutamate</text>
        <dbReference type="Rhea" id="RHEA:21824"/>
        <dbReference type="ChEBI" id="CHEBI:16452"/>
        <dbReference type="ChEBI" id="CHEBI:16810"/>
        <dbReference type="ChEBI" id="CHEBI:29985"/>
        <dbReference type="ChEBI" id="CHEBI:29991"/>
        <dbReference type="EC" id="2.6.1.1"/>
    </reaction>
</comment>
<keyword evidence="4 8" id="KW-0032">Aminotransferase</keyword>
<comment type="similarity">
    <text evidence="2">Belongs to the class-I pyridoxal-phosphate-dependent aminotransferase family.</text>
</comment>
<dbReference type="PROSITE" id="PS00105">
    <property type="entry name" value="AA_TRANSFER_CLASS_1"/>
    <property type="match status" value="1"/>
</dbReference>
<evidence type="ECO:0000256" key="7">
    <source>
        <dbReference type="ARBA" id="ARBA00049185"/>
    </source>
</evidence>
<dbReference type="Proteomes" id="UP000030645">
    <property type="component" value="Unassembled WGS sequence"/>
</dbReference>
<evidence type="ECO:0000256" key="6">
    <source>
        <dbReference type="ARBA" id="ARBA00022898"/>
    </source>
</evidence>
<dbReference type="PANTHER" id="PTHR11879">
    <property type="entry name" value="ASPARTATE AMINOTRANSFERASE"/>
    <property type="match status" value="1"/>
</dbReference>
<dbReference type="EMBL" id="KE345299">
    <property type="protein sequence ID" value="EXB99402.1"/>
    <property type="molecule type" value="Genomic_DNA"/>
</dbReference>
<dbReference type="SUPFAM" id="SSF53383">
    <property type="entry name" value="PLP-dependent transferases"/>
    <property type="match status" value="1"/>
</dbReference>
<gene>
    <name evidence="11" type="ORF">L484_016378</name>
</gene>
<comment type="miscellaneous">
    <text evidence="8">In eukaryotes there are cytoplasmic, mitochondrial and chloroplastic isozymes.</text>
</comment>
<dbReference type="Pfam" id="PF00155">
    <property type="entry name" value="Aminotran_1_2"/>
    <property type="match status" value="1"/>
</dbReference>
<keyword evidence="12" id="KW-1185">Reference proteome</keyword>
<reference evidence="12" key="1">
    <citation type="submission" date="2013-01" db="EMBL/GenBank/DDBJ databases">
        <title>Draft Genome Sequence of a Mulberry Tree, Morus notabilis C.K. Schneid.</title>
        <authorList>
            <person name="He N."/>
            <person name="Zhao S."/>
        </authorList>
    </citation>
    <scope>NUCLEOTIDE SEQUENCE</scope>
</reference>
<dbReference type="GO" id="GO:0005739">
    <property type="term" value="C:mitochondrion"/>
    <property type="evidence" value="ECO:0007669"/>
    <property type="project" value="TreeGrafter"/>
</dbReference>
<dbReference type="GO" id="GO:0006520">
    <property type="term" value="P:amino acid metabolic process"/>
    <property type="evidence" value="ECO:0007669"/>
    <property type="project" value="InterPro"/>
</dbReference>
<dbReference type="InterPro" id="IPR015422">
    <property type="entry name" value="PyrdxlP-dep_Trfase_small"/>
</dbReference>
<dbReference type="eggNOG" id="KOG1411">
    <property type="taxonomic scope" value="Eukaryota"/>
</dbReference>
<dbReference type="InterPro" id="IPR000796">
    <property type="entry name" value="Asp_trans"/>
</dbReference>
<keyword evidence="5 8" id="KW-0808">Transferase</keyword>
<evidence type="ECO:0000313" key="11">
    <source>
        <dbReference type="EMBL" id="EXB99402.1"/>
    </source>
</evidence>
<evidence type="ECO:0000256" key="2">
    <source>
        <dbReference type="ARBA" id="ARBA00007441"/>
    </source>
</evidence>
<dbReference type="InterPro" id="IPR013103">
    <property type="entry name" value="RVT_2"/>
</dbReference>
<evidence type="ECO:0000256" key="8">
    <source>
        <dbReference type="RuleBase" id="RU000480"/>
    </source>
</evidence>
<evidence type="ECO:0000259" key="10">
    <source>
        <dbReference type="Pfam" id="PF07727"/>
    </source>
</evidence>
<dbReference type="Gene3D" id="3.40.640.10">
    <property type="entry name" value="Type I PLP-dependent aspartate aminotransferase-like (Major domain)"/>
    <property type="match status" value="1"/>
</dbReference>
<sequence length="480" mass="54330">MITLEKNQTWEIVEAPNDKKVGCKWIFSLKYKSNGSLDRYKARFVAKGYTQTYGIDYLETFAHVAKINTIRILISLAATKDCPLHQLNVKNAFLHGDLEEDVYMDVPPRYQQIVGRNKISFTVLLLNELKRTALCTRNVVFKSMATNCRESISTSVSSKLVEESLKLVYGKDSNVISEGRPAGVEALSGTGACRLFAEFQKRYYPESQIYLTNPTWSNHHNIWRDAHVPWRTFRYYNPNTRGLNFAALMDDIKNALDSSFFLLHPCAHNPTGVDPTEEQWREISYLFKVKNHFPIFDMAYQGFASGHLDIDAKAIRIFVEDGHLIGCAQSFAKNMGLYGHRVGCLRRCSVFRSKARSCSQKPTSADCEGNVMASRIKSIRSALRDNLESLGSPLNWEHITNQVGMFCFSGLTPDQVKLLAREFHIYMTHDGRIRNDKCHPNCHDGSMAGVTSGNVSYLANAIHQVTSCQQETLNVCNTSF</sequence>
<dbReference type="Pfam" id="PF07727">
    <property type="entry name" value="RVT_2"/>
    <property type="match status" value="1"/>
</dbReference>
<dbReference type="Gene3D" id="3.90.1150.10">
    <property type="entry name" value="Aspartate Aminotransferase, domain 1"/>
    <property type="match status" value="1"/>
</dbReference>
<name>W9RMY6_9ROSA</name>
<dbReference type="STRING" id="981085.W9RMY6"/>
<dbReference type="InterPro" id="IPR004838">
    <property type="entry name" value="NHTrfase_class1_PyrdxlP-BS"/>
</dbReference>
<accession>W9RMY6</accession>
<dbReference type="PRINTS" id="PR00799">
    <property type="entry name" value="TRANSAMINASE"/>
</dbReference>
<dbReference type="PANTHER" id="PTHR11879:SF14">
    <property type="entry name" value="ASPARTATE AMINOTRANSFERASE"/>
    <property type="match status" value="1"/>
</dbReference>
<organism evidence="11 12">
    <name type="scientific">Morus notabilis</name>
    <dbReference type="NCBI Taxonomy" id="981085"/>
    <lineage>
        <taxon>Eukaryota</taxon>
        <taxon>Viridiplantae</taxon>
        <taxon>Streptophyta</taxon>
        <taxon>Embryophyta</taxon>
        <taxon>Tracheophyta</taxon>
        <taxon>Spermatophyta</taxon>
        <taxon>Magnoliopsida</taxon>
        <taxon>eudicotyledons</taxon>
        <taxon>Gunneridae</taxon>
        <taxon>Pentapetalae</taxon>
        <taxon>rosids</taxon>
        <taxon>fabids</taxon>
        <taxon>Rosales</taxon>
        <taxon>Moraceae</taxon>
        <taxon>Moreae</taxon>
        <taxon>Morus</taxon>
    </lineage>
</organism>
<dbReference type="AlphaFoldDB" id="W9RMY6"/>
<evidence type="ECO:0000256" key="3">
    <source>
        <dbReference type="ARBA" id="ARBA00011738"/>
    </source>
</evidence>
<dbReference type="EC" id="2.6.1.1" evidence="8"/>
<dbReference type="GO" id="GO:0030170">
    <property type="term" value="F:pyridoxal phosphate binding"/>
    <property type="evidence" value="ECO:0007669"/>
    <property type="project" value="InterPro"/>
</dbReference>
<proteinExistence type="inferred from homology"/>
<evidence type="ECO:0000256" key="4">
    <source>
        <dbReference type="ARBA" id="ARBA00022576"/>
    </source>
</evidence>
<dbReference type="InterPro" id="IPR015424">
    <property type="entry name" value="PyrdxlP-dep_Trfase"/>
</dbReference>
<protein>
    <recommendedName>
        <fullName evidence="8">Aspartate aminotransferase</fullName>
        <ecNumber evidence="8">2.6.1.1</ecNumber>
    </recommendedName>
</protein>
<comment type="cofactor">
    <cofactor evidence="1">
        <name>pyridoxal 5'-phosphate</name>
        <dbReference type="ChEBI" id="CHEBI:597326"/>
    </cofactor>
</comment>